<dbReference type="InterPro" id="IPR056926">
    <property type="entry name" value="FLQE3_permease"/>
</dbReference>
<feature type="transmembrane region" description="Helical" evidence="1">
    <location>
        <begin position="200"/>
        <end position="218"/>
    </location>
</feature>
<reference evidence="2" key="1">
    <citation type="submission" date="2022-07" db="EMBL/GenBank/DDBJ databases">
        <title>FELIX.</title>
        <authorList>
            <person name="Wan K.H."/>
            <person name="Park S."/>
            <person name="Lawrence Q."/>
            <person name="Eichenberger J.P."/>
            <person name="Booth B.W."/>
            <person name="Piaggio A.J."/>
            <person name="Chandler J.C."/>
            <person name="Franklin A.B."/>
            <person name="Celniker S.E."/>
        </authorList>
    </citation>
    <scope>NUCLEOTIDE SEQUENCE</scope>
    <source>
        <strain evidence="2">QA-1986 374</strain>
    </source>
</reference>
<feature type="transmembrane region" description="Helical" evidence="1">
    <location>
        <begin position="116"/>
        <end position="137"/>
    </location>
</feature>
<evidence type="ECO:0000313" key="2">
    <source>
        <dbReference type="EMBL" id="UUI04802.1"/>
    </source>
</evidence>
<keyword evidence="1" id="KW-1133">Transmembrane helix</keyword>
<proteinExistence type="predicted"/>
<organism evidence="2 3">
    <name type="scientific">Oceanobacillus jeddahense</name>
    <dbReference type="NCBI Taxonomy" id="1462527"/>
    <lineage>
        <taxon>Bacteria</taxon>
        <taxon>Bacillati</taxon>
        <taxon>Bacillota</taxon>
        <taxon>Bacilli</taxon>
        <taxon>Bacillales</taxon>
        <taxon>Bacillaceae</taxon>
        <taxon>Oceanobacillus</taxon>
    </lineage>
</organism>
<evidence type="ECO:0000256" key="1">
    <source>
        <dbReference type="SAM" id="Phobius"/>
    </source>
</evidence>
<protein>
    <submittedName>
        <fullName evidence="2">ABC transporter permease</fullName>
    </submittedName>
</protein>
<evidence type="ECO:0000313" key="3">
    <source>
        <dbReference type="Proteomes" id="UP001059773"/>
    </source>
</evidence>
<dbReference type="EMBL" id="CP101914">
    <property type="protein sequence ID" value="UUI04802.1"/>
    <property type="molecule type" value="Genomic_DNA"/>
</dbReference>
<sequence length="235" mass="26888">MRLLSALKFDMLSLYRYRIVHAYLLLTIFYIFLLHMMPESGYATASILVIFTDPVVLGFYFIGGIILLEKSQNTFDSLFVTPFRMEEYIISKVGSLTLLTVVVCLSIIILTTGFKINIGTILLGAFLSAIFFTLFGLTLAVRAKTLNKYFMISSLYSIIFFLPLLDYLNIFHTWLFYFIPSYATLILIEGGMIDISVWEMIYAVGMLVIWIGIAYIFAKHSFYKSIILHIGSDKK</sequence>
<accession>A0ABY5JWN3</accession>
<feature type="transmembrane region" description="Helical" evidence="1">
    <location>
        <begin position="43"/>
        <end position="68"/>
    </location>
</feature>
<name>A0ABY5JWN3_9BACI</name>
<keyword evidence="3" id="KW-1185">Reference proteome</keyword>
<dbReference type="Proteomes" id="UP001059773">
    <property type="component" value="Chromosome"/>
</dbReference>
<feature type="transmembrane region" description="Helical" evidence="1">
    <location>
        <begin position="89"/>
        <end position="110"/>
    </location>
</feature>
<dbReference type="Pfam" id="PF24686">
    <property type="entry name" value="FLQE3_permease"/>
    <property type="match status" value="1"/>
</dbReference>
<dbReference type="RefSeq" id="WP_256709701.1">
    <property type="nucleotide sequence ID" value="NZ_CP101914.1"/>
</dbReference>
<feature type="transmembrane region" description="Helical" evidence="1">
    <location>
        <begin position="20"/>
        <end position="37"/>
    </location>
</feature>
<keyword evidence="1" id="KW-0472">Membrane</keyword>
<gene>
    <name evidence="2" type="ORF">NP439_09260</name>
</gene>
<keyword evidence="1" id="KW-0812">Transmembrane</keyword>